<feature type="region of interest" description="Disordered" evidence="1">
    <location>
        <begin position="39"/>
        <end position="76"/>
    </location>
</feature>
<name>A0A8X6P855_NEPPI</name>
<gene>
    <name evidence="2" type="ORF">NPIL_288481</name>
</gene>
<dbReference type="Proteomes" id="UP000887013">
    <property type="component" value="Unassembled WGS sequence"/>
</dbReference>
<reference evidence="2" key="1">
    <citation type="submission" date="2020-08" db="EMBL/GenBank/DDBJ databases">
        <title>Multicomponent nature underlies the extraordinary mechanical properties of spider dragline silk.</title>
        <authorList>
            <person name="Kono N."/>
            <person name="Nakamura H."/>
            <person name="Mori M."/>
            <person name="Yoshida Y."/>
            <person name="Ohtoshi R."/>
            <person name="Malay A.D."/>
            <person name="Moran D.A.P."/>
            <person name="Tomita M."/>
            <person name="Numata K."/>
            <person name="Arakawa K."/>
        </authorList>
    </citation>
    <scope>NUCLEOTIDE SEQUENCE</scope>
</reference>
<dbReference type="AlphaFoldDB" id="A0A8X6P855"/>
<evidence type="ECO:0000313" key="3">
    <source>
        <dbReference type="Proteomes" id="UP000887013"/>
    </source>
</evidence>
<sequence>MGIKRSLNLKHFIQVLEEYYADTEVAKRTFPVCPRALYRSGKGKSSEEVEQENTPSRGSFRSAITERNDFLTTEIC</sequence>
<dbReference type="EMBL" id="BMAW01066862">
    <property type="protein sequence ID" value="GFT56838.1"/>
    <property type="molecule type" value="Genomic_DNA"/>
</dbReference>
<organism evidence="2 3">
    <name type="scientific">Nephila pilipes</name>
    <name type="common">Giant wood spider</name>
    <name type="synonym">Nephila maculata</name>
    <dbReference type="NCBI Taxonomy" id="299642"/>
    <lineage>
        <taxon>Eukaryota</taxon>
        <taxon>Metazoa</taxon>
        <taxon>Ecdysozoa</taxon>
        <taxon>Arthropoda</taxon>
        <taxon>Chelicerata</taxon>
        <taxon>Arachnida</taxon>
        <taxon>Araneae</taxon>
        <taxon>Araneomorphae</taxon>
        <taxon>Entelegynae</taxon>
        <taxon>Araneoidea</taxon>
        <taxon>Nephilidae</taxon>
        <taxon>Nephila</taxon>
    </lineage>
</organism>
<comment type="caution">
    <text evidence="2">The sequence shown here is derived from an EMBL/GenBank/DDBJ whole genome shotgun (WGS) entry which is preliminary data.</text>
</comment>
<protein>
    <submittedName>
        <fullName evidence="2">Uncharacterized protein</fullName>
    </submittedName>
</protein>
<evidence type="ECO:0000313" key="2">
    <source>
        <dbReference type="EMBL" id="GFT56838.1"/>
    </source>
</evidence>
<proteinExistence type="predicted"/>
<accession>A0A8X6P855</accession>
<keyword evidence="3" id="KW-1185">Reference proteome</keyword>
<evidence type="ECO:0000256" key="1">
    <source>
        <dbReference type="SAM" id="MobiDB-lite"/>
    </source>
</evidence>